<name>A0A5B8MFM8_9CHLO</name>
<dbReference type="EMBL" id="CP031035">
    <property type="protein sequence ID" value="QDZ19004.1"/>
    <property type="molecule type" value="Genomic_DNA"/>
</dbReference>
<dbReference type="AlphaFoldDB" id="A0A5B8MFM8"/>
<organism evidence="1 2">
    <name type="scientific">Chloropicon primus</name>
    <dbReference type="NCBI Taxonomy" id="1764295"/>
    <lineage>
        <taxon>Eukaryota</taxon>
        <taxon>Viridiplantae</taxon>
        <taxon>Chlorophyta</taxon>
        <taxon>Chloropicophyceae</taxon>
        <taxon>Chloropicales</taxon>
        <taxon>Chloropicaceae</taxon>
        <taxon>Chloropicon</taxon>
    </lineage>
</organism>
<sequence length="344" mass="38217">MTHPKVLELWEALEAKQGNISAQLCYLDNWLDETKGWSFQHSEFGKTFTYFKSNPSTCGAAAEKFSAKLGQIYCEAIAQAVNNIENSAGAVSAVEKLAVACKDPHNKRIVLQKLAGPPNFCNSTAIKVCSGYFGDELDIDVCRKIVADYGDAAKEKQNAQDMARMDAELDRENAAQKAQWFKTVEELRGRPVYIRFWEKMAKIQAEGGMPLTHTDPMFQQPDHKFAFMKLGGSNPLSFLGGISFLKKYAELKFEVRQAIVKYGILFYFKNTACKGCIPIHRPAEFGPIEPVKNSDGAVQGYAFTVTTKLPRRFGAPPGCEWKIGAKTEAEAQEVLNTCEKVRAA</sequence>
<dbReference type="Proteomes" id="UP000316726">
    <property type="component" value="Chromosome 2"/>
</dbReference>
<proteinExistence type="predicted"/>
<keyword evidence="2" id="KW-1185">Reference proteome</keyword>
<gene>
    <name evidence="1" type="ORF">A3770_02p15220</name>
</gene>
<evidence type="ECO:0000313" key="2">
    <source>
        <dbReference type="Proteomes" id="UP000316726"/>
    </source>
</evidence>
<reference evidence="1 2" key="1">
    <citation type="submission" date="2018-07" db="EMBL/GenBank/DDBJ databases">
        <title>The complete nuclear genome of the prasinophyte Chloropicon primus (CCMP1205).</title>
        <authorList>
            <person name="Pombert J.-F."/>
            <person name="Otis C."/>
            <person name="Turmel M."/>
            <person name="Lemieux C."/>
        </authorList>
    </citation>
    <scope>NUCLEOTIDE SEQUENCE [LARGE SCALE GENOMIC DNA]</scope>
    <source>
        <strain evidence="1 2">CCMP1205</strain>
    </source>
</reference>
<evidence type="ECO:0000313" key="1">
    <source>
        <dbReference type="EMBL" id="QDZ19004.1"/>
    </source>
</evidence>
<accession>A0A5B8MFM8</accession>
<protein>
    <submittedName>
        <fullName evidence="1">Uncharacterized protein</fullName>
    </submittedName>
</protein>